<accession>A0A9D1DJQ0</accession>
<reference evidence="10" key="1">
    <citation type="submission" date="2020-10" db="EMBL/GenBank/DDBJ databases">
        <authorList>
            <person name="Gilroy R."/>
        </authorList>
    </citation>
    <scope>NUCLEOTIDE SEQUENCE</scope>
    <source>
        <strain evidence="10">ChiGjej3B3-7149</strain>
    </source>
</reference>
<evidence type="ECO:0000256" key="7">
    <source>
        <dbReference type="PROSITE-ProRule" id="PRU10007"/>
    </source>
</evidence>
<evidence type="ECO:0000256" key="5">
    <source>
        <dbReference type="ARBA" id="ARBA00066984"/>
    </source>
</evidence>
<dbReference type="EMBL" id="DVHH01000013">
    <property type="protein sequence ID" value="HIR54093.1"/>
    <property type="molecule type" value="Genomic_DNA"/>
</dbReference>
<dbReference type="Gene3D" id="3.40.309.10">
    <property type="entry name" value="Aldehyde Dehydrogenase, Chain A, domain 2"/>
    <property type="match status" value="1"/>
</dbReference>
<evidence type="ECO:0000259" key="9">
    <source>
        <dbReference type="Pfam" id="PF00171"/>
    </source>
</evidence>
<dbReference type="InterPro" id="IPR016161">
    <property type="entry name" value="Ald_DH/histidinol_DH"/>
</dbReference>
<dbReference type="AlphaFoldDB" id="A0A9D1DJQ0"/>
<dbReference type="PANTHER" id="PTHR11699">
    <property type="entry name" value="ALDEHYDE DEHYDROGENASE-RELATED"/>
    <property type="match status" value="1"/>
</dbReference>
<protein>
    <recommendedName>
        <fullName evidence="6">3-sulfolactaldehyde dehydrogenase</fullName>
        <ecNumber evidence="5">1.2.1.97</ecNumber>
    </recommendedName>
</protein>
<dbReference type="InterPro" id="IPR015590">
    <property type="entry name" value="Aldehyde_DH_dom"/>
</dbReference>
<dbReference type="InterPro" id="IPR016163">
    <property type="entry name" value="Ald_DH_C"/>
</dbReference>
<dbReference type="PROSITE" id="PS00687">
    <property type="entry name" value="ALDEHYDE_DEHYDR_GLU"/>
    <property type="match status" value="1"/>
</dbReference>
<sequence length="476" mass="51192">MKMYIDGAAADASNGEVIEVLNPATGELIDTVPSATQEDVSRAVTAAVAGEKAWAAVPLHRRMAMMQRFIDLVMEEENHKRLALVQSREMGKPYKESYNDFGGFKAHVEGFISAARNNLTGTVIPFGVQAGMENDFDVSIREPIGTIVGIIPFNAPLTLFAKKVAPALLSGNCCIAKPASDDPLTVLLLSELMYEAGFPGYAYQCITGRGETVGEWLTADERIAGVNFTGSTAAGRRVAENCGRNLKYQSLELGGNAPMIVCADADIDAAVAEATACRAFYMAGQICSVPKRFIVHRSVHDEFLEKLLAKVKTVKLGDPMDPETTMGTLISEKAAMRVEAQVCRAIEQGAKLVYGNERNGAFYGPTVLDGVDAGMDIAHDVEVFGPVFPIIVFDDFDEAMDLANDTKYGLGSCIFTRDLSLGLKAALRFEAGSVVINGQSLYRNLLTPYGANKDSGLGREGQTQTLLAMTQTKNIV</sequence>
<evidence type="ECO:0000256" key="8">
    <source>
        <dbReference type="RuleBase" id="RU003345"/>
    </source>
</evidence>
<dbReference type="Pfam" id="PF00171">
    <property type="entry name" value="Aldedh"/>
    <property type="match status" value="1"/>
</dbReference>
<evidence type="ECO:0000256" key="4">
    <source>
        <dbReference type="ARBA" id="ARBA00054572"/>
    </source>
</evidence>
<reference evidence="10" key="2">
    <citation type="journal article" date="2021" name="PeerJ">
        <title>Extensive microbial diversity within the chicken gut microbiome revealed by metagenomics and culture.</title>
        <authorList>
            <person name="Gilroy R."/>
            <person name="Ravi A."/>
            <person name="Getino M."/>
            <person name="Pursley I."/>
            <person name="Horton D.L."/>
            <person name="Alikhan N.F."/>
            <person name="Baker D."/>
            <person name="Gharbi K."/>
            <person name="Hall N."/>
            <person name="Watson M."/>
            <person name="Adriaenssens E.M."/>
            <person name="Foster-Nyarko E."/>
            <person name="Jarju S."/>
            <person name="Secka A."/>
            <person name="Antonio M."/>
            <person name="Oren A."/>
            <person name="Chaudhuri R.R."/>
            <person name="La Ragione R."/>
            <person name="Hildebrand F."/>
            <person name="Pallen M.J."/>
        </authorList>
    </citation>
    <scope>NUCLEOTIDE SEQUENCE</scope>
    <source>
        <strain evidence="10">ChiGjej3B3-7149</strain>
    </source>
</reference>
<name>A0A9D1DJQ0_9FIRM</name>
<dbReference type="InterPro" id="IPR016162">
    <property type="entry name" value="Ald_DH_N"/>
</dbReference>
<gene>
    <name evidence="10" type="ORF">IAD36_00595</name>
</gene>
<evidence type="ECO:0000256" key="3">
    <source>
        <dbReference type="ARBA" id="ARBA00050326"/>
    </source>
</evidence>
<comment type="caution">
    <text evidence="10">The sequence shown here is derived from an EMBL/GenBank/DDBJ whole genome shotgun (WGS) entry which is preliminary data.</text>
</comment>
<dbReference type="Gene3D" id="3.40.605.10">
    <property type="entry name" value="Aldehyde Dehydrogenase, Chain A, domain 1"/>
    <property type="match status" value="1"/>
</dbReference>
<dbReference type="EC" id="1.2.1.97" evidence="5"/>
<dbReference type="SUPFAM" id="SSF53720">
    <property type="entry name" value="ALDH-like"/>
    <property type="match status" value="1"/>
</dbReference>
<keyword evidence="2 8" id="KW-0560">Oxidoreductase</keyword>
<comment type="function">
    <text evidence="4">Part of the sulfo-TAL (or sulfo-SFT) pathway, a D-sulfoquinovose degradation pathway that produces sulfolactate (SL). Catalyzes the oxidation of 3-sulfolactaldehyde (SLA) to sulfolactate (SL).</text>
</comment>
<dbReference type="FunFam" id="3.40.605.10:FF:000007">
    <property type="entry name" value="NAD/NADP-dependent betaine aldehyde dehydrogenase"/>
    <property type="match status" value="1"/>
</dbReference>
<dbReference type="FunFam" id="3.40.309.10:FF:000009">
    <property type="entry name" value="Aldehyde dehydrogenase A"/>
    <property type="match status" value="1"/>
</dbReference>
<proteinExistence type="inferred from homology"/>
<feature type="active site" evidence="7">
    <location>
        <position position="252"/>
    </location>
</feature>
<dbReference type="Proteomes" id="UP000824238">
    <property type="component" value="Unassembled WGS sequence"/>
</dbReference>
<evidence type="ECO:0000256" key="6">
    <source>
        <dbReference type="ARBA" id="ARBA00067277"/>
    </source>
</evidence>
<dbReference type="GO" id="GO:0016620">
    <property type="term" value="F:oxidoreductase activity, acting on the aldehyde or oxo group of donors, NAD or NADP as acceptor"/>
    <property type="evidence" value="ECO:0007669"/>
    <property type="project" value="InterPro"/>
</dbReference>
<dbReference type="InterPro" id="IPR029510">
    <property type="entry name" value="Ald_DH_CS_GLU"/>
</dbReference>
<evidence type="ECO:0000313" key="10">
    <source>
        <dbReference type="EMBL" id="HIR54093.1"/>
    </source>
</evidence>
<feature type="non-terminal residue" evidence="10">
    <location>
        <position position="476"/>
    </location>
</feature>
<evidence type="ECO:0000256" key="2">
    <source>
        <dbReference type="ARBA" id="ARBA00023002"/>
    </source>
</evidence>
<comment type="catalytic activity">
    <reaction evidence="3">
        <text>(2S)-3-sulfolactaldehyde + NAD(+) + H2O = (2S)-3-sulfolactate + NADH + 2 H(+)</text>
        <dbReference type="Rhea" id="RHEA:47932"/>
        <dbReference type="ChEBI" id="CHEBI:15377"/>
        <dbReference type="ChEBI" id="CHEBI:15378"/>
        <dbReference type="ChEBI" id="CHEBI:57540"/>
        <dbReference type="ChEBI" id="CHEBI:57945"/>
        <dbReference type="ChEBI" id="CHEBI:61289"/>
        <dbReference type="ChEBI" id="CHEBI:90109"/>
        <dbReference type="EC" id="1.2.1.97"/>
    </reaction>
    <physiologicalReaction direction="left-to-right" evidence="3">
        <dbReference type="Rhea" id="RHEA:47933"/>
    </physiologicalReaction>
</comment>
<feature type="domain" description="Aldehyde dehydrogenase" evidence="9">
    <location>
        <begin position="14"/>
        <end position="475"/>
    </location>
</feature>
<comment type="similarity">
    <text evidence="1 8">Belongs to the aldehyde dehydrogenase family.</text>
</comment>
<evidence type="ECO:0000313" key="11">
    <source>
        <dbReference type="Proteomes" id="UP000824238"/>
    </source>
</evidence>
<organism evidence="10 11">
    <name type="scientific">Candidatus Scatomorpha intestinigallinarum</name>
    <dbReference type="NCBI Taxonomy" id="2840923"/>
    <lineage>
        <taxon>Bacteria</taxon>
        <taxon>Bacillati</taxon>
        <taxon>Bacillota</taxon>
        <taxon>Clostridia</taxon>
        <taxon>Eubacteriales</taxon>
        <taxon>Candidatus Scatomorpha</taxon>
    </lineage>
</organism>
<evidence type="ECO:0000256" key="1">
    <source>
        <dbReference type="ARBA" id="ARBA00009986"/>
    </source>
</evidence>